<dbReference type="PANTHER" id="PTHR11705:SF143">
    <property type="entry name" value="SLL0236 PROTEIN"/>
    <property type="match status" value="1"/>
</dbReference>
<keyword evidence="5" id="KW-0862">Zinc</keyword>
<dbReference type="GO" id="GO:0004181">
    <property type="term" value="F:metallocarboxypeptidase activity"/>
    <property type="evidence" value="ECO:0007669"/>
    <property type="project" value="InterPro"/>
</dbReference>
<dbReference type="Pfam" id="PF00246">
    <property type="entry name" value="Peptidase_M14"/>
    <property type="match status" value="1"/>
</dbReference>
<evidence type="ECO:0000256" key="5">
    <source>
        <dbReference type="ARBA" id="ARBA00022833"/>
    </source>
</evidence>
<dbReference type="SMART" id="SM00631">
    <property type="entry name" value="Zn_pept"/>
    <property type="match status" value="1"/>
</dbReference>
<evidence type="ECO:0000313" key="10">
    <source>
        <dbReference type="Proteomes" id="UP000886891"/>
    </source>
</evidence>
<dbReference type="AlphaFoldDB" id="A0A9D1NCK6"/>
<evidence type="ECO:0000256" key="4">
    <source>
        <dbReference type="ARBA" id="ARBA00022801"/>
    </source>
</evidence>
<dbReference type="InterPro" id="IPR000834">
    <property type="entry name" value="Peptidase_M14"/>
</dbReference>
<comment type="cofactor">
    <cofactor evidence="1">
        <name>Zn(2+)</name>
        <dbReference type="ChEBI" id="CHEBI:29105"/>
    </cofactor>
</comment>
<dbReference type="GO" id="GO:0005615">
    <property type="term" value="C:extracellular space"/>
    <property type="evidence" value="ECO:0007669"/>
    <property type="project" value="TreeGrafter"/>
</dbReference>
<evidence type="ECO:0000256" key="3">
    <source>
        <dbReference type="ARBA" id="ARBA00022670"/>
    </source>
</evidence>
<comment type="similarity">
    <text evidence="2 7">Belongs to the peptidase M14 family.</text>
</comment>
<keyword evidence="6" id="KW-0482">Metalloprotease</keyword>
<keyword evidence="4" id="KW-0378">Hydrolase</keyword>
<comment type="caution">
    <text evidence="9">The sequence shown here is derived from an EMBL/GenBank/DDBJ whole genome shotgun (WGS) entry which is preliminary data.</text>
</comment>
<dbReference type="EMBL" id="DVOH01000040">
    <property type="protein sequence ID" value="HIV00555.1"/>
    <property type="molecule type" value="Genomic_DNA"/>
</dbReference>
<proteinExistence type="inferred from homology"/>
<comment type="caution">
    <text evidence="7">Lacks conserved residue(s) required for the propagation of feature annotation.</text>
</comment>
<dbReference type="Proteomes" id="UP000886891">
    <property type="component" value="Unassembled WGS sequence"/>
</dbReference>
<dbReference type="Gene3D" id="3.40.630.10">
    <property type="entry name" value="Zn peptidases"/>
    <property type="match status" value="1"/>
</dbReference>
<protein>
    <recommendedName>
        <fullName evidence="8">Peptidase M14 domain-containing protein</fullName>
    </recommendedName>
</protein>
<organism evidence="9 10">
    <name type="scientific">Candidatus Stercoripulliclostridium merdipullorum</name>
    <dbReference type="NCBI Taxonomy" id="2840952"/>
    <lineage>
        <taxon>Bacteria</taxon>
        <taxon>Bacillati</taxon>
        <taxon>Bacillota</taxon>
        <taxon>Clostridia</taxon>
        <taxon>Eubacteriales</taxon>
        <taxon>Candidatus Stercoripulliclostridium</taxon>
    </lineage>
</organism>
<dbReference type="SUPFAM" id="SSF53187">
    <property type="entry name" value="Zn-dependent exopeptidases"/>
    <property type="match status" value="1"/>
</dbReference>
<dbReference type="PROSITE" id="PS52035">
    <property type="entry name" value="PEPTIDASE_M14"/>
    <property type="match status" value="1"/>
</dbReference>
<dbReference type="PANTHER" id="PTHR11705">
    <property type="entry name" value="PROTEASE FAMILY M14 CARBOXYPEPTIDASE A,B"/>
    <property type="match status" value="1"/>
</dbReference>
<evidence type="ECO:0000259" key="8">
    <source>
        <dbReference type="PROSITE" id="PS52035"/>
    </source>
</evidence>
<reference evidence="9" key="2">
    <citation type="journal article" date="2021" name="PeerJ">
        <title>Extensive microbial diversity within the chicken gut microbiome revealed by metagenomics and culture.</title>
        <authorList>
            <person name="Gilroy R."/>
            <person name="Ravi A."/>
            <person name="Getino M."/>
            <person name="Pursley I."/>
            <person name="Horton D.L."/>
            <person name="Alikhan N.F."/>
            <person name="Baker D."/>
            <person name="Gharbi K."/>
            <person name="Hall N."/>
            <person name="Watson M."/>
            <person name="Adriaenssens E.M."/>
            <person name="Foster-Nyarko E."/>
            <person name="Jarju S."/>
            <person name="Secka A."/>
            <person name="Antonio M."/>
            <person name="Oren A."/>
            <person name="Chaudhuri R.R."/>
            <person name="La Ragione R."/>
            <person name="Hildebrand F."/>
            <person name="Pallen M.J."/>
        </authorList>
    </citation>
    <scope>NUCLEOTIDE SEQUENCE</scope>
    <source>
        <strain evidence="9">23406</strain>
    </source>
</reference>
<evidence type="ECO:0000256" key="6">
    <source>
        <dbReference type="ARBA" id="ARBA00023049"/>
    </source>
</evidence>
<keyword evidence="3" id="KW-0645">Protease</keyword>
<accession>A0A9D1NCK6</accession>
<gene>
    <name evidence="9" type="ORF">IAB14_05555</name>
</gene>
<evidence type="ECO:0000313" key="9">
    <source>
        <dbReference type="EMBL" id="HIV00555.1"/>
    </source>
</evidence>
<dbReference type="GO" id="GO:0006508">
    <property type="term" value="P:proteolysis"/>
    <property type="evidence" value="ECO:0007669"/>
    <property type="project" value="UniProtKB-KW"/>
</dbReference>
<evidence type="ECO:0000256" key="1">
    <source>
        <dbReference type="ARBA" id="ARBA00001947"/>
    </source>
</evidence>
<dbReference type="GO" id="GO:0008270">
    <property type="term" value="F:zinc ion binding"/>
    <property type="evidence" value="ECO:0007669"/>
    <property type="project" value="InterPro"/>
</dbReference>
<sequence>MLYRDLIGLCRESGGKLSMIGRTETGLPIPCLQKGDPARSTLIFGGIHAREHITVELLLALWKAFEGDMTLVPCLNVDGLILATEGIGALGLSAREAKQLIAVNGGSEDFSLWKANARAVDLNVNFDAGWGTGRQNVFAPAPANYVGPRPASEAETRAAVALMGQGSYAAVLAYHSKGEEIYYGFGASDAGYGTGKLLAAELGYALKKPQDSAGGLKDYWIKTTGRAGLTIEVGKDELPHPYPRTQLPALIDQHKRVLPLLNALNGRLWTKSIL</sequence>
<feature type="domain" description="Peptidase M14" evidence="8">
    <location>
        <begin position="1"/>
        <end position="274"/>
    </location>
</feature>
<reference evidence="9" key="1">
    <citation type="submission" date="2020-10" db="EMBL/GenBank/DDBJ databases">
        <authorList>
            <person name="Gilroy R."/>
        </authorList>
    </citation>
    <scope>NUCLEOTIDE SEQUENCE</scope>
    <source>
        <strain evidence="9">23406</strain>
    </source>
</reference>
<evidence type="ECO:0000256" key="2">
    <source>
        <dbReference type="ARBA" id="ARBA00005988"/>
    </source>
</evidence>
<name>A0A9D1NCK6_9FIRM</name>
<evidence type="ECO:0000256" key="7">
    <source>
        <dbReference type="PROSITE-ProRule" id="PRU01379"/>
    </source>
</evidence>